<comment type="catalytic activity">
    <reaction evidence="8">
        <text>RNA(n) + a ribonucleoside 5'-triphosphate = RNA(n+1) + diphosphate</text>
        <dbReference type="Rhea" id="RHEA:21248"/>
        <dbReference type="Rhea" id="RHEA-COMP:14527"/>
        <dbReference type="Rhea" id="RHEA-COMP:17342"/>
        <dbReference type="ChEBI" id="CHEBI:33019"/>
        <dbReference type="ChEBI" id="CHEBI:61557"/>
        <dbReference type="ChEBI" id="CHEBI:140395"/>
        <dbReference type="EC" id="2.7.7.48"/>
    </reaction>
</comment>
<keyword evidence="2 11" id="KW-0696">RNA-directed RNA polymerase</keyword>
<dbReference type="KEGG" id="vg:80399316"/>
<reference evidence="11" key="1">
    <citation type="submission" date="2020-09" db="EMBL/GenBank/DDBJ databases">
        <title>Leviviricetes taxonomy.</title>
        <authorList>
            <person name="Stockdale S.R."/>
            <person name="Callanan J."/>
            <person name="Adriaenssens E.M."/>
            <person name="Kuhn J.H."/>
            <person name="Rumnieks J."/>
            <person name="Shkoporov A."/>
            <person name="Draper L.A."/>
            <person name="Ross P."/>
            <person name="Hill C."/>
        </authorList>
    </citation>
    <scope>NUCLEOTIDE SEQUENCE</scope>
</reference>
<dbReference type="Proteomes" id="UP000677121">
    <property type="component" value="Segment"/>
</dbReference>
<dbReference type="SUPFAM" id="SSF56672">
    <property type="entry name" value="DNA/RNA polymerases"/>
    <property type="match status" value="1"/>
</dbReference>
<feature type="binding site" evidence="9">
    <location>
        <position position="388"/>
    </location>
    <ligand>
        <name>Mg(2+)</name>
        <dbReference type="ChEBI" id="CHEBI:18420"/>
        <label>2</label>
    </ligand>
</feature>
<dbReference type="GO" id="GO:0003968">
    <property type="term" value="F:RNA-directed RNA polymerase activity"/>
    <property type="evidence" value="ECO:0007669"/>
    <property type="project" value="UniProtKB-KW"/>
</dbReference>
<keyword evidence="9" id="KW-0479">Metal-binding</keyword>
<evidence type="ECO:0000256" key="8">
    <source>
        <dbReference type="ARBA" id="ARBA00048744"/>
    </source>
</evidence>
<keyword evidence="3" id="KW-0808">Transferase</keyword>
<keyword evidence="5" id="KW-0547">Nucleotide-binding</keyword>
<accession>A0A8S5L0F3</accession>
<evidence type="ECO:0000256" key="3">
    <source>
        <dbReference type="ARBA" id="ARBA00022679"/>
    </source>
</evidence>
<evidence type="ECO:0000256" key="1">
    <source>
        <dbReference type="ARBA" id="ARBA00012494"/>
    </source>
</evidence>
<evidence type="ECO:0000256" key="9">
    <source>
        <dbReference type="PIRSR" id="PIRSR605093-1"/>
    </source>
</evidence>
<dbReference type="GeneID" id="80399316"/>
<evidence type="ECO:0000313" key="11">
    <source>
        <dbReference type="EMBL" id="DAD50915.1"/>
    </source>
</evidence>
<comment type="cofactor">
    <cofactor evidence="9">
        <name>Mg(2+)</name>
        <dbReference type="ChEBI" id="CHEBI:18420"/>
    </cofactor>
    <text evidence="9">Binds 2 Mg(2+) per subunit.</text>
</comment>
<evidence type="ECO:0000256" key="5">
    <source>
        <dbReference type="ARBA" id="ARBA00022741"/>
    </source>
</evidence>
<dbReference type="PROSITE" id="PS50522">
    <property type="entry name" value="RDRP_PHAGE"/>
    <property type="match status" value="1"/>
</dbReference>
<dbReference type="Pfam" id="PF03431">
    <property type="entry name" value="RNA_replicase_B"/>
    <property type="match status" value="1"/>
</dbReference>
<name>A0A8S5L0F3_9VIRU</name>
<keyword evidence="6" id="KW-0693">Viral RNA replication</keyword>
<feature type="domain" description="RdRp catalytic" evidence="10">
    <location>
        <begin position="289"/>
        <end position="420"/>
    </location>
</feature>
<evidence type="ECO:0000313" key="12">
    <source>
        <dbReference type="Proteomes" id="UP000677121"/>
    </source>
</evidence>
<dbReference type="EC" id="2.7.7.48" evidence="1"/>
<dbReference type="EMBL" id="BK013663">
    <property type="protein sequence ID" value="DAD50915.1"/>
    <property type="molecule type" value="Genomic_RNA"/>
</dbReference>
<organism evidence="11 12">
    <name type="scientific">ssRNA phage SRR5467091_9</name>
    <dbReference type="NCBI Taxonomy" id="2786474"/>
    <lineage>
        <taxon>Viruses</taxon>
        <taxon>Riboviria</taxon>
        <taxon>Orthornavirae</taxon>
        <taxon>Lenarviricota</taxon>
        <taxon>Leviviricetes</taxon>
        <taxon>Norzivirales</taxon>
        <taxon>Solspiviridae</taxon>
        <taxon>Oekfovirus</taxon>
        <taxon>Oekfovirus sp. 'lutivicinum'</taxon>
    </lineage>
</organism>
<dbReference type="GO" id="GO:0039694">
    <property type="term" value="P:viral RNA genome replication"/>
    <property type="evidence" value="ECO:0007669"/>
    <property type="project" value="InterPro"/>
</dbReference>
<evidence type="ECO:0000256" key="2">
    <source>
        <dbReference type="ARBA" id="ARBA00022484"/>
    </source>
</evidence>
<protein>
    <recommendedName>
        <fullName evidence="1">RNA-directed RNA polymerase</fullName>
        <ecNumber evidence="1">2.7.7.48</ecNumber>
    </recommendedName>
    <alternativeName>
        <fullName evidence="7">RNA replicase beta chain</fullName>
    </alternativeName>
</protein>
<dbReference type="GO" id="GO:0000166">
    <property type="term" value="F:nucleotide binding"/>
    <property type="evidence" value="ECO:0007669"/>
    <property type="project" value="UniProtKB-KW"/>
</dbReference>
<evidence type="ECO:0000256" key="4">
    <source>
        <dbReference type="ARBA" id="ARBA00022695"/>
    </source>
</evidence>
<gene>
    <name evidence="11" type="primary">SRR5467091_9_3</name>
</gene>
<sequence>MKDISGLRRAWNNASTELQPEQVAQGYAINMFSGELLHKALDILLLFQMGEVSKAKQIFEDVKHVEFDDASGFFSWSQFGALFLKSSLPGDASSRKSAAIRSFVAAERACKRANRRLRYYGSRPDRENPMYRVILCRARELISKVLGNFSDVTLEQILDFARPGGGSAIGTKNPAKVTLPFKLGAQTKLCVSRSALPYARRLVEESPAWFRLHAEVDWSKQTYTLPYEITDTNRIAFVPKDAGTMRSIAVEPHLNLCLQLGVKEYMDRRMTSFGFTPRSQLRNQLAAKTGAACWQSWDPLVTMDLKAASDSLSCALVERLLPWDWYAFLVDIRSSHYTLDGAAPVEYQKWSSMGNGFTFPLETLIFWALGRACSSLCHSQGDIIVYGDDLVCRRGVAALFMEVLGYCGFKVNTSKSFIFGPFRESCGEDWYGTTRVVPIYLRYMEKLCPTDIYRLLNEVGRALPAPVVALLLRAHRGRPLLRGLPNGDSSSCLWSTDVLSLKSAGYVRWSKNWQCWTQFVARYRPLKGKVDATAGLAAALLGERRIAPSKDEEPWLVRSSLRRRGEWSLSRVATG</sequence>
<dbReference type="InterPro" id="IPR007096">
    <property type="entry name" value="RNA-dir_Rpol_cat_phage"/>
</dbReference>
<keyword evidence="9" id="KW-0460">Magnesium</keyword>
<dbReference type="RefSeq" id="YP_010770104.1">
    <property type="nucleotide sequence ID" value="NC_074164.1"/>
</dbReference>
<evidence type="ECO:0000256" key="7">
    <source>
        <dbReference type="ARBA" id="ARBA00030248"/>
    </source>
</evidence>
<proteinExistence type="predicted"/>
<keyword evidence="4" id="KW-0548">Nucleotidyltransferase</keyword>
<evidence type="ECO:0000256" key="6">
    <source>
        <dbReference type="ARBA" id="ARBA00022953"/>
    </source>
</evidence>
<evidence type="ECO:0000259" key="10">
    <source>
        <dbReference type="PROSITE" id="PS50522"/>
    </source>
</evidence>
<dbReference type="InterPro" id="IPR043502">
    <property type="entry name" value="DNA/RNA_pol_sf"/>
</dbReference>
<feature type="binding site" evidence="9">
    <location>
        <position position="304"/>
    </location>
    <ligand>
        <name>Mg(2+)</name>
        <dbReference type="ChEBI" id="CHEBI:18420"/>
        <label>2</label>
    </ligand>
</feature>
<dbReference type="InterPro" id="IPR005093">
    <property type="entry name" value="RNArep_beta"/>
</dbReference>
<feature type="binding site" evidence="9">
    <location>
        <position position="389"/>
    </location>
    <ligand>
        <name>Mg(2+)</name>
        <dbReference type="ChEBI" id="CHEBI:18420"/>
        <label>2</label>
    </ligand>
</feature>
<dbReference type="GO" id="GO:0046872">
    <property type="term" value="F:metal ion binding"/>
    <property type="evidence" value="ECO:0007669"/>
    <property type="project" value="UniProtKB-KW"/>
</dbReference>